<keyword evidence="1" id="KW-0813">Transport</keyword>
<evidence type="ECO:0000313" key="5">
    <source>
        <dbReference type="EMBL" id="MCJ8499407.1"/>
    </source>
</evidence>
<dbReference type="SMART" id="SM00382">
    <property type="entry name" value="AAA"/>
    <property type="match status" value="1"/>
</dbReference>
<sequence>MPLFELHRILQAYAGRTVLTIDAWQVPEGKIVGLCGPNGSGKSTLLRLLGFVERPVRGTIHYQGRPAEPYADAVRGRVVLLPQASYMLRRTVYKNVAYGLRIGRVRCDIRQRVGESLGLVGLDPDAFAQRPWFALSGGEARRVALAARLVLRPRVLLLDEPTASVDSASAQMIQAAALHAHRQWGTCLIVTSHDHHWLQDTCDETVHLFQGRILGRGDFTLVFGPWQPGENRRLAAPLGRDQWLTLDPPPAGAAESDIAALDARHLTLHALTDPLPPGTAVVEGTITALALGKTSGQISVSLTVGATPFTAYLPPEMAATGHFTPGNKARLAYSPDAVRWV</sequence>
<dbReference type="CDD" id="cd03225">
    <property type="entry name" value="ABC_cobalt_CbiO_domain1"/>
    <property type="match status" value="1"/>
</dbReference>
<keyword evidence="3 5" id="KW-0067">ATP-binding</keyword>
<dbReference type="Gene3D" id="3.40.50.300">
    <property type="entry name" value="P-loop containing nucleotide triphosphate hydrolases"/>
    <property type="match status" value="1"/>
</dbReference>
<dbReference type="EMBL" id="JALJRB010000002">
    <property type="protein sequence ID" value="MCJ8499407.1"/>
    <property type="molecule type" value="Genomic_DNA"/>
</dbReference>
<protein>
    <submittedName>
        <fullName evidence="5">Energy-coupling factor ABC transporter ATP-binding protein</fullName>
    </submittedName>
</protein>
<evidence type="ECO:0000256" key="2">
    <source>
        <dbReference type="ARBA" id="ARBA00022741"/>
    </source>
</evidence>
<organism evidence="5 6">
    <name type="scientific">Desulfatitalea alkaliphila</name>
    <dbReference type="NCBI Taxonomy" id="2929485"/>
    <lineage>
        <taxon>Bacteria</taxon>
        <taxon>Pseudomonadati</taxon>
        <taxon>Thermodesulfobacteriota</taxon>
        <taxon>Desulfobacteria</taxon>
        <taxon>Desulfobacterales</taxon>
        <taxon>Desulfosarcinaceae</taxon>
        <taxon>Desulfatitalea</taxon>
    </lineage>
</organism>
<dbReference type="PANTHER" id="PTHR43423:SF1">
    <property type="entry name" value="ABC TRANSPORTER I FAMILY MEMBER 17"/>
    <property type="match status" value="1"/>
</dbReference>
<evidence type="ECO:0000256" key="3">
    <source>
        <dbReference type="ARBA" id="ARBA00022840"/>
    </source>
</evidence>
<dbReference type="InterPro" id="IPR027417">
    <property type="entry name" value="P-loop_NTPase"/>
</dbReference>
<comment type="caution">
    <text evidence="5">The sequence shown here is derived from an EMBL/GenBank/DDBJ whole genome shotgun (WGS) entry which is preliminary data.</text>
</comment>
<keyword evidence="2" id="KW-0547">Nucleotide-binding</keyword>
<dbReference type="SUPFAM" id="SSF52540">
    <property type="entry name" value="P-loop containing nucleoside triphosphate hydrolases"/>
    <property type="match status" value="1"/>
</dbReference>
<gene>
    <name evidence="5" type="ORF">MRX98_02380</name>
</gene>
<dbReference type="InterPro" id="IPR003439">
    <property type="entry name" value="ABC_transporter-like_ATP-bd"/>
</dbReference>
<reference evidence="5" key="1">
    <citation type="submission" date="2022-04" db="EMBL/GenBank/DDBJ databases">
        <title>Desulfatitalea alkaliphila sp. nov., a novel anaerobic sulfate-reducing bacterium isolated from terrestrial mud volcano, Taman Peninsula, Russia.</title>
        <authorList>
            <person name="Khomyakova M.A."/>
            <person name="Merkel A.Y."/>
            <person name="Slobodkin A.I."/>
        </authorList>
    </citation>
    <scope>NUCLEOTIDE SEQUENCE</scope>
    <source>
        <strain evidence="5">M08but</strain>
    </source>
</reference>
<evidence type="ECO:0000313" key="6">
    <source>
        <dbReference type="Proteomes" id="UP001165427"/>
    </source>
</evidence>
<dbReference type="GO" id="GO:0016887">
    <property type="term" value="F:ATP hydrolysis activity"/>
    <property type="evidence" value="ECO:0007669"/>
    <property type="project" value="InterPro"/>
</dbReference>
<dbReference type="GO" id="GO:0016020">
    <property type="term" value="C:membrane"/>
    <property type="evidence" value="ECO:0007669"/>
    <property type="project" value="InterPro"/>
</dbReference>
<evidence type="ECO:0000259" key="4">
    <source>
        <dbReference type="PROSITE" id="PS50893"/>
    </source>
</evidence>
<dbReference type="PANTHER" id="PTHR43423">
    <property type="entry name" value="ABC TRANSPORTER I FAMILY MEMBER 17"/>
    <property type="match status" value="1"/>
</dbReference>
<dbReference type="Pfam" id="PF00005">
    <property type="entry name" value="ABC_tran"/>
    <property type="match status" value="1"/>
</dbReference>
<dbReference type="Proteomes" id="UP001165427">
    <property type="component" value="Unassembled WGS sequence"/>
</dbReference>
<dbReference type="GO" id="GO:0005524">
    <property type="term" value="F:ATP binding"/>
    <property type="evidence" value="ECO:0007669"/>
    <property type="project" value="UniProtKB-KW"/>
</dbReference>
<dbReference type="PROSITE" id="PS50893">
    <property type="entry name" value="ABC_TRANSPORTER_2"/>
    <property type="match status" value="1"/>
</dbReference>
<proteinExistence type="predicted"/>
<feature type="domain" description="ABC transporter" evidence="4">
    <location>
        <begin position="4"/>
        <end position="235"/>
    </location>
</feature>
<dbReference type="RefSeq" id="WP_246902697.1">
    <property type="nucleotide sequence ID" value="NZ_JALJRB010000002.1"/>
</dbReference>
<dbReference type="InterPro" id="IPR003593">
    <property type="entry name" value="AAA+_ATPase"/>
</dbReference>
<name>A0AA41UIA4_9BACT</name>
<dbReference type="InterPro" id="IPR015856">
    <property type="entry name" value="ABC_transpr_CbiO/EcfA_su"/>
</dbReference>
<dbReference type="GO" id="GO:0055085">
    <property type="term" value="P:transmembrane transport"/>
    <property type="evidence" value="ECO:0007669"/>
    <property type="project" value="InterPro"/>
</dbReference>
<keyword evidence="6" id="KW-1185">Reference proteome</keyword>
<evidence type="ECO:0000256" key="1">
    <source>
        <dbReference type="ARBA" id="ARBA00022448"/>
    </source>
</evidence>
<accession>A0AA41UIA4</accession>
<dbReference type="AlphaFoldDB" id="A0AA41UIA4"/>